<evidence type="ECO:0000256" key="1">
    <source>
        <dbReference type="SAM" id="SignalP"/>
    </source>
</evidence>
<name>T1DJB5_9DIPT</name>
<dbReference type="AlphaFoldDB" id="T1DJB5"/>
<reference evidence="2" key="1">
    <citation type="journal article" date="2013" name="BMC Genomics">
        <title>A deep insight into the sialotranscriptome of the mosquito, Psorophora albipes.</title>
        <authorList>
            <person name="Chagas A.C."/>
            <person name="Calvo E."/>
            <person name="Rios-Velasquez C.M."/>
            <person name="Pessoa F.A."/>
            <person name="Medeiros J.F."/>
            <person name="Ribeiro J.M."/>
        </authorList>
    </citation>
    <scope>NUCLEOTIDE SEQUENCE</scope>
</reference>
<dbReference type="EMBL" id="GALA01000366">
    <property type="protein sequence ID" value="JAA94486.1"/>
    <property type="molecule type" value="mRNA"/>
</dbReference>
<organism evidence="2">
    <name type="scientific">Psorophora albipes</name>
    <dbReference type="NCBI Taxonomy" id="869069"/>
    <lineage>
        <taxon>Eukaryota</taxon>
        <taxon>Metazoa</taxon>
        <taxon>Ecdysozoa</taxon>
        <taxon>Arthropoda</taxon>
        <taxon>Hexapoda</taxon>
        <taxon>Insecta</taxon>
        <taxon>Pterygota</taxon>
        <taxon>Neoptera</taxon>
        <taxon>Endopterygota</taxon>
        <taxon>Diptera</taxon>
        <taxon>Nematocera</taxon>
        <taxon>Culicoidea</taxon>
        <taxon>Culicidae</taxon>
        <taxon>Culicinae</taxon>
        <taxon>Aedini</taxon>
        <taxon>Psorophora</taxon>
    </lineage>
</organism>
<proteinExistence type="evidence at transcript level"/>
<feature type="chain" id="PRO_5004586877" evidence="1">
    <location>
        <begin position="17"/>
        <end position="77"/>
    </location>
</feature>
<sequence length="77" mass="8674">MRARVLVLLCVLCVDGMRHDDEGLLDDATRTHNILLELSTKLSTTLLMLLGAFSPFKKNFFLLVDFSPSPRRGHTLC</sequence>
<feature type="signal peptide" evidence="1">
    <location>
        <begin position="1"/>
        <end position="16"/>
    </location>
</feature>
<protein>
    <submittedName>
        <fullName evidence="2">Putative secreted protein</fullName>
    </submittedName>
</protein>
<evidence type="ECO:0000313" key="2">
    <source>
        <dbReference type="EMBL" id="JAA94486.1"/>
    </source>
</evidence>
<keyword evidence="1" id="KW-0732">Signal</keyword>
<accession>T1DJB5</accession>